<evidence type="ECO:0000313" key="2">
    <source>
        <dbReference type="Proteomes" id="UP001163324"/>
    </source>
</evidence>
<dbReference type="Proteomes" id="UP001163324">
    <property type="component" value="Chromosome 9"/>
</dbReference>
<reference evidence="1" key="1">
    <citation type="submission" date="2022-10" db="EMBL/GenBank/DDBJ databases">
        <title>Complete Genome of Trichothecium roseum strain YXFP-22015, a Plant Pathogen Isolated from Citrus.</title>
        <authorList>
            <person name="Wang Y."/>
            <person name="Zhu L."/>
        </authorList>
    </citation>
    <scope>NUCLEOTIDE SEQUENCE</scope>
    <source>
        <strain evidence="1">YXFP-22015</strain>
    </source>
</reference>
<name>A0ACC0UR61_9HYPO</name>
<dbReference type="EMBL" id="CM047948">
    <property type="protein sequence ID" value="KAI9896545.1"/>
    <property type="molecule type" value="Genomic_DNA"/>
</dbReference>
<protein>
    <submittedName>
        <fullName evidence="1">Uncharacterized protein</fullName>
    </submittedName>
</protein>
<gene>
    <name evidence="1" type="ORF">N3K66_008717</name>
</gene>
<accession>A0ACC0UR61</accession>
<sequence length="625" mass="69939">MLPIARHLRRQGTVQITRFSRLTKVNQRRLTCQSPRCQAQHSSPGLEKQPKKGPLDRFKKSGSPTTKIEGEKSKTAPVRTILRQSADLPIRTRFAPSPTGYLHLGSLRTALFNNLVSAASNGGTFILRIEDTDQSRLVPDAEDRIREGLKWFGLSWDEGPDCGGPYGPYRQSERLPIYQEHVKTLLDKEHAYRCFCTPEQLAEQKRILHEAGQSSNYPGTCRSLAKEESDERAAKGESHVIRFKGSDFGMPKFVDAIYGSFQKKEAEEDFILMKTDGYPTYHFANVVDDYLMQITHVVRGEEWLISTPKHVALYQAFGWKAPTFAHLGLLNNDDGSKLSKRNESADLSSYQSQGYSPMALQMWLANLGSSFIKSKHVPRTLCQVADLLSFRFTKGGIKLNFEKLDYFETQYRNAIIRSPEADLAESETPIFTTLILQPTVREALKLQNATASEFAGWSDAAWEGEKELVPLMAENTRQDYVEKVIRANQYGGKDDALRLIPQSPHYFYRPPVALYEACAKGLTGGAKAVLDALSAVCDERMWWQTDGGAVTTQEVQSQLPIQGIESKIFLDNVDAVTVHRVIRLVATGAPDVASQPSGTLLAILGHEEMKHRTALVKDLVSKADI</sequence>
<evidence type="ECO:0000313" key="1">
    <source>
        <dbReference type="EMBL" id="KAI9896545.1"/>
    </source>
</evidence>
<keyword evidence="2" id="KW-1185">Reference proteome</keyword>
<proteinExistence type="predicted"/>
<organism evidence="1 2">
    <name type="scientific">Trichothecium roseum</name>
    <dbReference type="NCBI Taxonomy" id="47278"/>
    <lineage>
        <taxon>Eukaryota</taxon>
        <taxon>Fungi</taxon>
        <taxon>Dikarya</taxon>
        <taxon>Ascomycota</taxon>
        <taxon>Pezizomycotina</taxon>
        <taxon>Sordariomycetes</taxon>
        <taxon>Hypocreomycetidae</taxon>
        <taxon>Hypocreales</taxon>
        <taxon>Hypocreales incertae sedis</taxon>
        <taxon>Trichothecium</taxon>
    </lineage>
</organism>
<comment type="caution">
    <text evidence="1">The sequence shown here is derived from an EMBL/GenBank/DDBJ whole genome shotgun (WGS) entry which is preliminary data.</text>
</comment>